<reference evidence="1 2" key="1">
    <citation type="submission" date="2019-05" db="EMBL/GenBank/DDBJ databases">
        <title>Another draft genome of Portunus trituberculatus and its Hox gene families provides insights of decapod evolution.</title>
        <authorList>
            <person name="Jeong J.-H."/>
            <person name="Song I."/>
            <person name="Kim S."/>
            <person name="Choi T."/>
            <person name="Kim D."/>
            <person name="Ryu S."/>
            <person name="Kim W."/>
        </authorList>
    </citation>
    <scope>NUCLEOTIDE SEQUENCE [LARGE SCALE GENOMIC DNA]</scope>
    <source>
        <tissue evidence="1">Muscle</tissue>
    </source>
</reference>
<comment type="caution">
    <text evidence="1">The sequence shown here is derived from an EMBL/GenBank/DDBJ whole genome shotgun (WGS) entry which is preliminary data.</text>
</comment>
<protein>
    <submittedName>
        <fullName evidence="1">Uncharacterized protein</fullName>
    </submittedName>
</protein>
<dbReference type="AlphaFoldDB" id="A0A5B7HZL3"/>
<proteinExistence type="predicted"/>
<gene>
    <name evidence="1" type="ORF">E2C01_069530</name>
</gene>
<organism evidence="1 2">
    <name type="scientific">Portunus trituberculatus</name>
    <name type="common">Swimming crab</name>
    <name type="synonym">Neptunus trituberculatus</name>
    <dbReference type="NCBI Taxonomy" id="210409"/>
    <lineage>
        <taxon>Eukaryota</taxon>
        <taxon>Metazoa</taxon>
        <taxon>Ecdysozoa</taxon>
        <taxon>Arthropoda</taxon>
        <taxon>Crustacea</taxon>
        <taxon>Multicrustacea</taxon>
        <taxon>Malacostraca</taxon>
        <taxon>Eumalacostraca</taxon>
        <taxon>Eucarida</taxon>
        <taxon>Decapoda</taxon>
        <taxon>Pleocyemata</taxon>
        <taxon>Brachyura</taxon>
        <taxon>Eubrachyura</taxon>
        <taxon>Portunoidea</taxon>
        <taxon>Portunidae</taxon>
        <taxon>Portuninae</taxon>
        <taxon>Portunus</taxon>
    </lineage>
</organism>
<evidence type="ECO:0000313" key="2">
    <source>
        <dbReference type="Proteomes" id="UP000324222"/>
    </source>
</evidence>
<name>A0A5B7HZL3_PORTR</name>
<keyword evidence="2" id="KW-1185">Reference proteome</keyword>
<evidence type="ECO:0000313" key="1">
    <source>
        <dbReference type="EMBL" id="MPC75146.1"/>
    </source>
</evidence>
<sequence>MELGKSKRRPVWNYLMGEEQIMKTREEKDLGVIIQENLYPEKHISKIFGLTYKILTNIRVAFQFMNKDMNKIIMNMIHPKLEYTAVLQRWCQN</sequence>
<dbReference type="Proteomes" id="UP000324222">
    <property type="component" value="Unassembled WGS sequence"/>
</dbReference>
<dbReference type="EMBL" id="VSRR010040472">
    <property type="protein sequence ID" value="MPC75146.1"/>
    <property type="molecule type" value="Genomic_DNA"/>
</dbReference>
<accession>A0A5B7HZL3</accession>